<dbReference type="Pfam" id="PF03184">
    <property type="entry name" value="DDE_1"/>
    <property type="match status" value="1"/>
</dbReference>
<sequence>MCILYLDYTLEQEGSKQVQIIGFEDKRQITVLLGVTMSGNFIPPQIIYAGETDMCHPKSKFPDLWNVTHTAYHWSNSESMLQYLYKVLIPYIESIREDLPLDKADQPALCIFDVFRAHQVEEFKENYTNITSVCVMFPQTVPVNYSPSISRAMMNLKHMLKNAFIHWYAEQIQAGLKSGKCVDNINVDLKLSTLKPLHDR</sequence>
<evidence type="ECO:0000259" key="1">
    <source>
        <dbReference type="Pfam" id="PF03184"/>
    </source>
</evidence>
<dbReference type="EMBL" id="JARBDR010000903">
    <property type="protein sequence ID" value="KAJ8304618.1"/>
    <property type="molecule type" value="Genomic_DNA"/>
</dbReference>
<dbReference type="Proteomes" id="UP001217089">
    <property type="component" value="Unassembled WGS sequence"/>
</dbReference>
<dbReference type="InterPro" id="IPR004875">
    <property type="entry name" value="DDE_SF_endonuclease_dom"/>
</dbReference>
<feature type="domain" description="DDE-1" evidence="1">
    <location>
        <begin position="26"/>
        <end position="182"/>
    </location>
</feature>
<proteinExistence type="predicted"/>
<comment type="caution">
    <text evidence="2">The sequence shown here is derived from an EMBL/GenBank/DDBJ whole genome shotgun (WGS) entry which is preliminary data.</text>
</comment>
<evidence type="ECO:0000313" key="3">
    <source>
        <dbReference type="Proteomes" id="UP001217089"/>
    </source>
</evidence>
<gene>
    <name evidence="2" type="ORF">KUTeg_018201</name>
</gene>
<organism evidence="2 3">
    <name type="scientific">Tegillarca granosa</name>
    <name type="common">Malaysian cockle</name>
    <name type="synonym">Anadara granosa</name>
    <dbReference type="NCBI Taxonomy" id="220873"/>
    <lineage>
        <taxon>Eukaryota</taxon>
        <taxon>Metazoa</taxon>
        <taxon>Spiralia</taxon>
        <taxon>Lophotrochozoa</taxon>
        <taxon>Mollusca</taxon>
        <taxon>Bivalvia</taxon>
        <taxon>Autobranchia</taxon>
        <taxon>Pteriomorphia</taxon>
        <taxon>Arcoida</taxon>
        <taxon>Arcoidea</taxon>
        <taxon>Arcidae</taxon>
        <taxon>Tegillarca</taxon>
    </lineage>
</organism>
<accession>A0ABQ9EMZ0</accession>
<keyword evidence="3" id="KW-1185">Reference proteome</keyword>
<reference evidence="2 3" key="1">
    <citation type="submission" date="2022-12" db="EMBL/GenBank/DDBJ databases">
        <title>Chromosome-level genome of Tegillarca granosa.</title>
        <authorList>
            <person name="Kim J."/>
        </authorList>
    </citation>
    <scope>NUCLEOTIDE SEQUENCE [LARGE SCALE GENOMIC DNA]</scope>
    <source>
        <strain evidence="2">Teg-2019</strain>
        <tissue evidence="2">Adductor muscle</tissue>
    </source>
</reference>
<name>A0ABQ9EMZ0_TEGGR</name>
<feature type="non-terminal residue" evidence="2">
    <location>
        <position position="200"/>
    </location>
</feature>
<evidence type="ECO:0000313" key="2">
    <source>
        <dbReference type="EMBL" id="KAJ8304618.1"/>
    </source>
</evidence>
<protein>
    <recommendedName>
        <fullName evidence="1">DDE-1 domain-containing protein</fullName>
    </recommendedName>
</protein>